<reference evidence="2" key="1">
    <citation type="submission" date="2022-06" db="EMBL/GenBank/DDBJ databases">
        <title>Aquibacillus sp. a new bacterium isolated from soil saline samples.</title>
        <authorList>
            <person name="Galisteo C."/>
            <person name="De La Haba R."/>
            <person name="Sanchez-Porro C."/>
            <person name="Ventosa A."/>
        </authorList>
    </citation>
    <scope>NUCLEOTIDE SEQUENCE</scope>
    <source>
        <strain evidence="2">3ASR75-54</strain>
    </source>
</reference>
<organism evidence="2 3">
    <name type="scientific">Aquibacillus salsiterrae</name>
    <dbReference type="NCBI Taxonomy" id="2950439"/>
    <lineage>
        <taxon>Bacteria</taxon>
        <taxon>Bacillati</taxon>
        <taxon>Bacillota</taxon>
        <taxon>Bacilli</taxon>
        <taxon>Bacillales</taxon>
        <taxon>Bacillaceae</taxon>
        <taxon>Aquibacillus</taxon>
    </lineage>
</organism>
<gene>
    <name evidence="2" type="ORF">NC799_18295</name>
</gene>
<evidence type="ECO:0000313" key="2">
    <source>
        <dbReference type="EMBL" id="MDC3418762.1"/>
    </source>
</evidence>
<dbReference type="Proteomes" id="UP001145069">
    <property type="component" value="Unassembled WGS sequence"/>
</dbReference>
<proteinExistence type="predicted"/>
<dbReference type="AlphaFoldDB" id="A0A9X4AG73"/>
<dbReference type="InterPro" id="IPR002560">
    <property type="entry name" value="Transposase_DDE"/>
</dbReference>
<protein>
    <submittedName>
        <fullName evidence="2">Transposase</fullName>
    </submittedName>
</protein>
<name>A0A9X4AG73_9BACI</name>
<keyword evidence="3" id="KW-1185">Reference proteome</keyword>
<evidence type="ECO:0000313" key="3">
    <source>
        <dbReference type="Proteomes" id="UP001145069"/>
    </source>
</evidence>
<dbReference type="RefSeq" id="WP_272447859.1">
    <property type="nucleotide sequence ID" value="NZ_JAMQKC010000066.1"/>
</dbReference>
<dbReference type="EMBL" id="JAMQKC010000066">
    <property type="protein sequence ID" value="MDC3418762.1"/>
    <property type="molecule type" value="Genomic_DNA"/>
</dbReference>
<sequence length="189" mass="22107">MTLFIDSDTKRLLFATQGKGSDVLKDFCQFLDAKGVPSSQIEEVCSDMSPAFISGIESNFPNAHITFDKFHVMKLVNEALDKVRRQEQVTEPLLKKTRYSWLKNQENLTEKQEAAFTKLKDMDLATGRAYRMKISLQKMWTRSPIIAELYFDEWYDWAIRSQLEPMIKLAKSLKKHKRGILRWFVTKMT</sequence>
<dbReference type="PANTHER" id="PTHR33498:SF1">
    <property type="entry name" value="TRANSPOSASE FOR INSERTION SEQUENCE ELEMENT IS1557"/>
    <property type="match status" value="1"/>
</dbReference>
<dbReference type="InterPro" id="IPR047951">
    <property type="entry name" value="Transpos_ISL3"/>
</dbReference>
<dbReference type="Pfam" id="PF01610">
    <property type="entry name" value="DDE_Tnp_ISL3"/>
    <property type="match status" value="1"/>
</dbReference>
<feature type="non-terminal residue" evidence="2">
    <location>
        <position position="189"/>
    </location>
</feature>
<accession>A0A9X4AG73</accession>
<evidence type="ECO:0000259" key="1">
    <source>
        <dbReference type="Pfam" id="PF01610"/>
    </source>
</evidence>
<feature type="domain" description="Transposase IS204/IS1001/IS1096/IS1165 DDE" evidence="1">
    <location>
        <begin position="2"/>
        <end position="189"/>
    </location>
</feature>
<dbReference type="PANTHER" id="PTHR33498">
    <property type="entry name" value="TRANSPOSASE FOR INSERTION SEQUENCE ELEMENT IS1557"/>
    <property type="match status" value="1"/>
</dbReference>
<comment type="caution">
    <text evidence="2">The sequence shown here is derived from an EMBL/GenBank/DDBJ whole genome shotgun (WGS) entry which is preliminary data.</text>
</comment>